<accession>A0A4P7LGD9</accession>
<name>A0A4P7LGD9_9BURK</name>
<proteinExistence type="predicted"/>
<evidence type="ECO:0000313" key="1">
    <source>
        <dbReference type="EMBL" id="QBY52283.1"/>
    </source>
</evidence>
<reference evidence="1 2" key="1">
    <citation type="submission" date="2019-03" db="EMBL/GenBank/DDBJ databases">
        <title>Efficiently degradation of phenoxyalkanoic acid herbicides by Cupriavidus oxalaticus strain X32.</title>
        <authorList>
            <person name="Sheng X."/>
        </authorList>
    </citation>
    <scope>NUCLEOTIDE SEQUENCE [LARGE SCALE GENOMIC DNA]</scope>
    <source>
        <strain evidence="1 2">X32</strain>
    </source>
</reference>
<dbReference type="RefSeq" id="WP_135704619.1">
    <property type="nucleotide sequence ID" value="NZ_CP038635.1"/>
</dbReference>
<dbReference type="OrthoDB" id="8967235at2"/>
<organism evidence="1 2">
    <name type="scientific">Cupriavidus oxalaticus</name>
    <dbReference type="NCBI Taxonomy" id="96344"/>
    <lineage>
        <taxon>Bacteria</taxon>
        <taxon>Pseudomonadati</taxon>
        <taxon>Pseudomonadota</taxon>
        <taxon>Betaproteobacteria</taxon>
        <taxon>Burkholderiales</taxon>
        <taxon>Burkholderiaceae</taxon>
        <taxon>Cupriavidus</taxon>
    </lineage>
</organism>
<dbReference type="EMBL" id="CP038635">
    <property type="protein sequence ID" value="QBY52283.1"/>
    <property type="molecule type" value="Genomic_DNA"/>
</dbReference>
<protein>
    <submittedName>
        <fullName evidence="1">Uncharacterized protein</fullName>
    </submittedName>
</protein>
<gene>
    <name evidence="1" type="ORF">E0W60_13775</name>
</gene>
<evidence type="ECO:0000313" key="2">
    <source>
        <dbReference type="Proteomes" id="UP000295294"/>
    </source>
</evidence>
<dbReference type="KEGG" id="cox:E0W60_13775"/>
<sequence>MTAQHYFGYLVHGTAHAGANGLFEASGLVEHDGAPVNSSGPLGCHPTRERAIAEGIAWGKVWVDMRVRGYTDVRAGARKPAAART</sequence>
<dbReference type="Proteomes" id="UP000295294">
    <property type="component" value="Chromosome 2"/>
</dbReference>
<dbReference type="AlphaFoldDB" id="A0A4P7LGD9"/>